<reference evidence="1 2" key="1">
    <citation type="journal article" date="2016" name="Mol. Biol. Evol.">
        <title>Genome-Wide Survey of Gut Fungi (Harpellales) Reveals the First Horizontally Transferred Ubiquitin Gene from a Mosquito Host.</title>
        <authorList>
            <person name="Wang Y."/>
            <person name="White M.M."/>
            <person name="Kvist S."/>
            <person name="Moncalvo J.M."/>
        </authorList>
    </citation>
    <scope>NUCLEOTIDE SEQUENCE [LARGE SCALE GENOMIC DNA]</scope>
    <source>
        <strain evidence="1 2">ALG-7-W6</strain>
    </source>
</reference>
<dbReference type="AlphaFoldDB" id="A0A1R0H7S8"/>
<protein>
    <recommendedName>
        <fullName evidence="3">Chitin-binding type-4 domain-containing protein</fullName>
    </recommendedName>
</protein>
<gene>
    <name evidence="1" type="ORF">AYI68_g578</name>
</gene>
<organism evidence="1 2">
    <name type="scientific">Smittium mucronatum</name>
    <dbReference type="NCBI Taxonomy" id="133383"/>
    <lineage>
        <taxon>Eukaryota</taxon>
        <taxon>Fungi</taxon>
        <taxon>Fungi incertae sedis</taxon>
        <taxon>Zoopagomycota</taxon>
        <taxon>Kickxellomycotina</taxon>
        <taxon>Harpellomycetes</taxon>
        <taxon>Harpellales</taxon>
        <taxon>Legeriomycetaceae</taxon>
        <taxon>Smittium</taxon>
    </lineage>
</organism>
<accession>A0A1R0H7S8</accession>
<proteinExistence type="predicted"/>
<comment type="caution">
    <text evidence="1">The sequence shown here is derived from an EMBL/GenBank/DDBJ whole genome shotgun (WGS) entry which is preliminary data.</text>
</comment>
<dbReference type="Proteomes" id="UP000187455">
    <property type="component" value="Unassembled WGS sequence"/>
</dbReference>
<evidence type="ECO:0000313" key="2">
    <source>
        <dbReference type="Proteomes" id="UP000187455"/>
    </source>
</evidence>
<evidence type="ECO:0000313" key="1">
    <source>
        <dbReference type="EMBL" id="OLY85235.1"/>
    </source>
</evidence>
<dbReference type="OrthoDB" id="64281at2759"/>
<keyword evidence="2" id="KW-1185">Reference proteome</keyword>
<name>A0A1R0H7S8_9FUNG</name>
<dbReference type="EMBL" id="LSSL01000175">
    <property type="protein sequence ID" value="OLY85235.1"/>
    <property type="molecule type" value="Genomic_DNA"/>
</dbReference>
<sequence length="122" mass="13383">MTQASAGDTLRSTWEANGHFNPSAIPTQVKILFSPIPNMANAGPTAPRFYANASQLAVAAISPFASTETCYSATDPNTVCFLDWVIPTYLVRNSTYSFVYYWDYGFNPAGEVYTTCFDVLIV</sequence>
<evidence type="ECO:0008006" key="3">
    <source>
        <dbReference type="Google" id="ProtNLM"/>
    </source>
</evidence>